<sequence length="79" mass="7895">MRARAAAPCNRDLVSVHGGRSLGSAALPTVVVITTIGTEVGAMPPSAASALVRAAMISVLVLPMLGLRLSRSAVAKSTA</sequence>
<keyword evidence="1" id="KW-0472">Membrane</keyword>
<organism evidence="2 3">
    <name type="scientific">Saccharopolyspora shandongensis</name>
    <dbReference type="NCBI Taxonomy" id="418495"/>
    <lineage>
        <taxon>Bacteria</taxon>
        <taxon>Bacillati</taxon>
        <taxon>Actinomycetota</taxon>
        <taxon>Actinomycetes</taxon>
        <taxon>Pseudonocardiales</taxon>
        <taxon>Pseudonocardiaceae</taxon>
        <taxon>Saccharopolyspora</taxon>
    </lineage>
</organism>
<evidence type="ECO:0000256" key="1">
    <source>
        <dbReference type="SAM" id="Phobius"/>
    </source>
</evidence>
<proteinExistence type="predicted"/>
<dbReference type="STRING" id="418495.SAMN05216215_1015118"/>
<gene>
    <name evidence="2" type="ORF">SAMN05216215_1015118</name>
</gene>
<accession>A0A1H3ES85</accession>
<reference evidence="3" key="1">
    <citation type="submission" date="2016-10" db="EMBL/GenBank/DDBJ databases">
        <authorList>
            <person name="Varghese N."/>
            <person name="Submissions S."/>
        </authorList>
    </citation>
    <scope>NUCLEOTIDE SEQUENCE [LARGE SCALE GENOMIC DNA]</scope>
    <source>
        <strain evidence="3">CGMCC 4.3530</strain>
    </source>
</reference>
<evidence type="ECO:0000313" key="2">
    <source>
        <dbReference type="EMBL" id="SDX80834.1"/>
    </source>
</evidence>
<feature type="transmembrane region" description="Helical" evidence="1">
    <location>
        <begin position="50"/>
        <end position="67"/>
    </location>
</feature>
<keyword evidence="1" id="KW-0812">Transmembrane</keyword>
<feature type="transmembrane region" description="Helical" evidence="1">
    <location>
        <begin position="21"/>
        <end position="38"/>
    </location>
</feature>
<dbReference type="AlphaFoldDB" id="A0A1H3ES85"/>
<protein>
    <submittedName>
        <fullName evidence="2">Uncharacterized protein</fullName>
    </submittedName>
</protein>
<keyword evidence="1" id="KW-1133">Transmembrane helix</keyword>
<keyword evidence="3" id="KW-1185">Reference proteome</keyword>
<dbReference type="EMBL" id="FNOK01000015">
    <property type="protein sequence ID" value="SDX80834.1"/>
    <property type="molecule type" value="Genomic_DNA"/>
</dbReference>
<dbReference type="Proteomes" id="UP000199529">
    <property type="component" value="Unassembled WGS sequence"/>
</dbReference>
<evidence type="ECO:0000313" key="3">
    <source>
        <dbReference type="Proteomes" id="UP000199529"/>
    </source>
</evidence>
<name>A0A1H3ES85_9PSEU</name>